<dbReference type="Pfam" id="PF13335">
    <property type="entry name" value="Mg_chelatase_C"/>
    <property type="match status" value="1"/>
</dbReference>
<dbReference type="InterPro" id="IPR001208">
    <property type="entry name" value="MCM_dom"/>
</dbReference>
<feature type="domain" description="Magnesium chelatase ChlI-like catalytic" evidence="3">
    <location>
        <begin position="13"/>
        <end position="216"/>
    </location>
</feature>
<dbReference type="InterPro" id="IPR004482">
    <property type="entry name" value="Mg_chelat-rel"/>
</dbReference>
<evidence type="ECO:0000259" key="4">
    <source>
        <dbReference type="Pfam" id="PF13335"/>
    </source>
</evidence>
<dbReference type="eggNOG" id="COG0606">
    <property type="taxonomic scope" value="Bacteria"/>
</dbReference>
<dbReference type="InterPro" id="IPR027417">
    <property type="entry name" value="P-loop_NTPase"/>
</dbReference>
<evidence type="ECO:0000256" key="2">
    <source>
        <dbReference type="ARBA" id="ARBA00022840"/>
    </source>
</evidence>
<keyword evidence="1" id="KW-0547">Nucleotide-binding</keyword>
<comment type="caution">
    <text evidence="5">The sequence shown here is derived from an EMBL/GenBank/DDBJ whole genome shotgun (WGS) entry which is preliminary data.</text>
</comment>
<evidence type="ECO:0000259" key="3">
    <source>
        <dbReference type="Pfam" id="PF01078"/>
    </source>
</evidence>
<evidence type="ECO:0000313" key="5">
    <source>
        <dbReference type="EMBL" id="EEG48140.1"/>
    </source>
</evidence>
<dbReference type="EMBL" id="ACBZ01000162">
    <property type="protein sequence ID" value="EEG48140.1"/>
    <property type="molecule type" value="Genomic_DNA"/>
</dbReference>
<dbReference type="PRINTS" id="PR01657">
    <property type="entry name" value="MCMFAMILY"/>
</dbReference>
<dbReference type="NCBIfam" id="TIGR00368">
    <property type="entry name" value="YifB family Mg chelatase-like AAA ATPase"/>
    <property type="match status" value="1"/>
</dbReference>
<sequence length="329" mass="36853">HGDITKRQRYSADFREVQGQEGAKRAAEIAASGFHNLLLIGAPGTGKSMVAKRVPGIMPFLSEAESLEVSQIYSIAGLLSEEFPMMMRRPFRAPHHTASAQALAGGGKNPKPGEVTLAHRGVLFLDEMPEFSKRSLEILRQPLEDGYIRLSRVHGTYCFPADFLLLAAMNPCPCGYYPDMNRCTCSPAEIGGYLKRISQPLLDRIDLCAEAAPISYQALSSPSEQEGSAQIRQRVEKAVRIQKERYEGTTLCFNADLTPRGIEQYCEVSSQGRELLGKAYDRLKISARAYHRILKVARTIADLEESRMIQREHLEEAIGYRSLDKKYWR</sequence>
<reference evidence="5 6" key="1">
    <citation type="submission" date="2009-01" db="EMBL/GenBank/DDBJ databases">
        <authorList>
            <person name="Fulton L."/>
            <person name="Clifton S."/>
            <person name="Fulton B."/>
            <person name="Xu J."/>
            <person name="Minx P."/>
            <person name="Pepin K.H."/>
            <person name="Johnson M."/>
            <person name="Bhonagiri V."/>
            <person name="Nash W.E."/>
            <person name="Mardis E.R."/>
            <person name="Wilson R.K."/>
        </authorList>
    </citation>
    <scope>NUCLEOTIDE SEQUENCE [LARGE SCALE GENOMIC DNA]</scope>
    <source>
        <strain evidence="6">DSM 10507 / JCM 14656 / S5a33</strain>
    </source>
</reference>
<name>C0CQ14_BLAHS</name>
<protein>
    <recommendedName>
        <fullName evidence="7">AAA+ ATPase domain-containing protein</fullName>
    </recommendedName>
</protein>
<accession>C0CQ14</accession>
<dbReference type="PATRIC" id="fig|476272.21.peg.1101"/>
<dbReference type="Proteomes" id="UP000003100">
    <property type="component" value="Unassembled WGS sequence"/>
</dbReference>
<dbReference type="SUPFAM" id="SSF52540">
    <property type="entry name" value="P-loop containing nucleoside triphosphate hydrolases"/>
    <property type="match status" value="1"/>
</dbReference>
<dbReference type="PANTHER" id="PTHR32039">
    <property type="entry name" value="MAGNESIUM-CHELATASE SUBUNIT CHLI"/>
    <property type="match status" value="1"/>
</dbReference>
<dbReference type="Pfam" id="PF01078">
    <property type="entry name" value="Mg_chelatase"/>
    <property type="match status" value="1"/>
</dbReference>
<keyword evidence="2" id="KW-0067">ATP-binding</keyword>
<evidence type="ECO:0000313" key="6">
    <source>
        <dbReference type="Proteomes" id="UP000003100"/>
    </source>
</evidence>
<dbReference type="GO" id="GO:0005524">
    <property type="term" value="F:ATP binding"/>
    <property type="evidence" value="ECO:0007669"/>
    <property type="project" value="UniProtKB-KW"/>
</dbReference>
<proteinExistence type="predicted"/>
<dbReference type="GO" id="GO:0003677">
    <property type="term" value="F:DNA binding"/>
    <property type="evidence" value="ECO:0007669"/>
    <property type="project" value="InterPro"/>
</dbReference>
<feature type="domain" description="Mg chelatase-related protein C-terminal" evidence="4">
    <location>
        <begin position="226"/>
        <end position="321"/>
    </location>
</feature>
<dbReference type="InterPro" id="IPR000523">
    <property type="entry name" value="Mg_chelatse_chII-like_cat_dom"/>
</dbReference>
<dbReference type="RefSeq" id="WP_005950768.1">
    <property type="nucleotide sequence ID" value="NZ_GG657686.1"/>
</dbReference>
<dbReference type="InterPro" id="IPR025158">
    <property type="entry name" value="Mg_chelat-rel_C"/>
</dbReference>
<reference evidence="5 6" key="2">
    <citation type="submission" date="2009-02" db="EMBL/GenBank/DDBJ databases">
        <title>Draft genome sequence of Blautia hydrogenotrophica DSM 10507 (Ruminococcus hydrogenotrophicus DSM 10507).</title>
        <authorList>
            <person name="Sudarsanam P."/>
            <person name="Ley R."/>
            <person name="Guruge J."/>
            <person name="Turnbaugh P.J."/>
            <person name="Mahowald M."/>
            <person name="Liep D."/>
            <person name="Gordon J."/>
        </authorList>
    </citation>
    <scope>NUCLEOTIDE SEQUENCE [LARGE SCALE GENOMIC DNA]</scope>
    <source>
        <strain evidence="6">DSM 10507 / JCM 14656 / S5a33</strain>
    </source>
</reference>
<gene>
    <name evidence="5" type="ORF">RUMHYD_02966</name>
</gene>
<dbReference type="PANTHER" id="PTHR32039:SF7">
    <property type="entry name" value="COMPETENCE PROTEIN COMM"/>
    <property type="match status" value="1"/>
</dbReference>
<dbReference type="Gene3D" id="3.40.50.300">
    <property type="entry name" value="P-loop containing nucleotide triphosphate hydrolases"/>
    <property type="match status" value="1"/>
</dbReference>
<dbReference type="InterPro" id="IPR045006">
    <property type="entry name" value="CHLI-like"/>
</dbReference>
<keyword evidence="6" id="KW-1185">Reference proteome</keyword>
<evidence type="ECO:0000256" key="1">
    <source>
        <dbReference type="ARBA" id="ARBA00022741"/>
    </source>
</evidence>
<dbReference type="AlphaFoldDB" id="C0CQ14"/>
<organism evidence="5 6">
    <name type="scientific">Blautia hydrogenotrophica (strain DSM 10507 / JCM 14656 / S5a33)</name>
    <name type="common">Ruminococcus hydrogenotrophicus</name>
    <dbReference type="NCBI Taxonomy" id="476272"/>
    <lineage>
        <taxon>Bacteria</taxon>
        <taxon>Bacillati</taxon>
        <taxon>Bacillota</taxon>
        <taxon>Clostridia</taxon>
        <taxon>Lachnospirales</taxon>
        <taxon>Lachnospiraceae</taxon>
        <taxon>Blautia</taxon>
    </lineage>
</organism>
<feature type="non-terminal residue" evidence="5">
    <location>
        <position position="1"/>
    </location>
</feature>
<dbReference type="HOGENOM" id="CLU_843338_0_0_9"/>
<evidence type="ECO:0008006" key="7">
    <source>
        <dbReference type="Google" id="ProtNLM"/>
    </source>
</evidence>